<reference evidence="4" key="1">
    <citation type="submission" date="2017-04" db="EMBL/GenBank/DDBJ databases">
        <title>Function of individual gut microbiota members based on whole genome sequencing of pure cultures obtained from chicken caecum.</title>
        <authorList>
            <person name="Medvecky M."/>
            <person name="Cejkova D."/>
            <person name="Polansky O."/>
            <person name="Karasova D."/>
            <person name="Kubasova T."/>
            <person name="Cizek A."/>
            <person name="Rychlik I."/>
        </authorList>
    </citation>
    <scope>NUCLEOTIDE SEQUENCE [LARGE SCALE GENOMIC DNA]</scope>
    <source>
        <strain evidence="4">An180</strain>
    </source>
</reference>
<evidence type="ECO:0000313" key="4">
    <source>
        <dbReference type="Proteomes" id="UP000195897"/>
    </source>
</evidence>
<feature type="domain" description="Terminase large subunit-like ATPase" evidence="1">
    <location>
        <begin position="85"/>
        <end position="272"/>
    </location>
</feature>
<dbReference type="InterPro" id="IPR046462">
    <property type="entry name" value="TerL_nuclease"/>
</dbReference>
<proteinExistence type="predicted"/>
<feature type="domain" description="Terminase large subunit-like endonuclease" evidence="2">
    <location>
        <begin position="281"/>
        <end position="579"/>
    </location>
</feature>
<dbReference type="EMBL" id="NFKK01000025">
    <property type="protein sequence ID" value="OUP51072.1"/>
    <property type="molecule type" value="Genomic_DNA"/>
</dbReference>
<gene>
    <name evidence="3" type="ORF">B5F17_13525</name>
</gene>
<dbReference type="Proteomes" id="UP000195897">
    <property type="component" value="Unassembled WGS sequence"/>
</dbReference>
<dbReference type="InterPro" id="IPR005021">
    <property type="entry name" value="Terminase_largesu-like"/>
</dbReference>
<comment type="caution">
    <text evidence="3">The sequence shown here is derived from an EMBL/GenBank/DDBJ whole genome shotgun (WGS) entry which is preliminary data.</text>
</comment>
<dbReference type="InterPro" id="IPR046461">
    <property type="entry name" value="TerL_ATPase"/>
</dbReference>
<dbReference type="AlphaFoldDB" id="A0A1Y4LAI2"/>
<evidence type="ECO:0000259" key="1">
    <source>
        <dbReference type="Pfam" id="PF03354"/>
    </source>
</evidence>
<evidence type="ECO:0000259" key="2">
    <source>
        <dbReference type="Pfam" id="PF20441"/>
    </source>
</evidence>
<dbReference type="RefSeq" id="WP_087374667.1">
    <property type="nucleotide sequence ID" value="NZ_NFKK01000025.1"/>
</dbReference>
<accession>A0A1Y4LAI2</accession>
<sequence length="602" mass="69081">MRKSTGLHHACAVYAKQVTQGKLRQSCCKWEILACQRHLDDLKRQGTDDFPWIFDETRADRIVRWFLKCPQVRGPLAGQPIRLLDWQVFDLGVTYGWVHRDTGVRRFNRTYNKRGRGNVKSTEKSGQCLYHMCADVLYPPYQPELAEFEMEPEVECAAVDREQAKRVYGDAKKIGAKSPSIAKRMVIKKTIAYHRTRGGLMRPLSKDTKNKDSGAPSYFVVDEYHAHETSEIYDLGFNSFGKRRQPLLDVITTAGDDAAHKPCYKEEEYCKRVLQEPETQDKEQRYFIMIREIDDGDNPHDKRCWVKANPILRGADLYAETLRSQIESEYVTAYESGDPEKIRKFLTRRMCRWQAASVNRYFDERLLTLARAAMVPRAEFAKLTDGKPCHCGYDLGKRVDLTGAGAVWALPDGRFAVKMQGFLPENRASWHEKTDRVQYLSWAENGYVTLTPGDVTDNSYVNNWICEGEREHGWQVEEIDYDGHNATDLAIQMREERGEDKVVEIAQTCAGLNQATKRFRELLLQGKLVIEYSPLALWCMSNAIEVVNNFGDIKLSKRHKDDSERIDPLAATLNALARLLVRIDQPKKRTLAEKIAAGDFGM</sequence>
<dbReference type="Pfam" id="PF03354">
    <property type="entry name" value="TerL_ATPase"/>
    <property type="match status" value="1"/>
</dbReference>
<dbReference type="PANTHER" id="PTHR41287:SF1">
    <property type="entry name" value="PROTEIN YMFN"/>
    <property type="match status" value="1"/>
</dbReference>
<name>A0A1Y4LAI2_9FIRM</name>
<dbReference type="GO" id="GO:0004519">
    <property type="term" value="F:endonuclease activity"/>
    <property type="evidence" value="ECO:0007669"/>
    <property type="project" value="InterPro"/>
</dbReference>
<dbReference type="Pfam" id="PF20441">
    <property type="entry name" value="TerL_nuclease"/>
    <property type="match status" value="1"/>
</dbReference>
<evidence type="ECO:0000313" key="3">
    <source>
        <dbReference type="EMBL" id="OUP51072.1"/>
    </source>
</evidence>
<evidence type="ECO:0008006" key="5">
    <source>
        <dbReference type="Google" id="ProtNLM"/>
    </source>
</evidence>
<protein>
    <recommendedName>
        <fullName evidence="5">Terminase</fullName>
    </recommendedName>
</protein>
<organism evidence="3 4">
    <name type="scientific">Butyricicoccus pullicaecorum</name>
    <dbReference type="NCBI Taxonomy" id="501571"/>
    <lineage>
        <taxon>Bacteria</taxon>
        <taxon>Bacillati</taxon>
        <taxon>Bacillota</taxon>
        <taxon>Clostridia</taxon>
        <taxon>Eubacteriales</taxon>
        <taxon>Butyricicoccaceae</taxon>
        <taxon>Butyricicoccus</taxon>
    </lineage>
</organism>
<dbReference type="PANTHER" id="PTHR41287">
    <property type="match status" value="1"/>
</dbReference>